<dbReference type="STRING" id="381751.SAMN05444391_1391"/>
<reference evidence="7 8" key="1">
    <citation type="submission" date="2016-11" db="EMBL/GenBank/DDBJ databases">
        <authorList>
            <person name="Jaros S."/>
            <person name="Januszkiewicz K."/>
            <person name="Wedrychowicz H."/>
        </authorList>
    </citation>
    <scope>NUCLEOTIDE SEQUENCE [LARGE SCALE GENOMIC DNA]</scope>
    <source>
        <strain evidence="7 8">DSM 19557</strain>
    </source>
</reference>
<name>A0A1M6TCG6_9AQUI</name>
<evidence type="ECO:0000313" key="7">
    <source>
        <dbReference type="EMBL" id="SHK54516.1"/>
    </source>
</evidence>
<evidence type="ECO:0000256" key="5">
    <source>
        <dbReference type="SAM" id="MobiDB-lite"/>
    </source>
</evidence>
<dbReference type="SUPFAM" id="SSF51230">
    <property type="entry name" value="Single hybrid motif"/>
    <property type="match status" value="1"/>
</dbReference>
<organism evidence="7 8">
    <name type="scientific">Thermocrinis minervae</name>
    <dbReference type="NCBI Taxonomy" id="381751"/>
    <lineage>
        <taxon>Bacteria</taxon>
        <taxon>Pseudomonadati</taxon>
        <taxon>Aquificota</taxon>
        <taxon>Aquificia</taxon>
        <taxon>Aquificales</taxon>
        <taxon>Aquificaceae</taxon>
        <taxon>Thermocrinis</taxon>
    </lineage>
</organism>
<comment type="cofactor">
    <cofactor evidence="3">
        <name>(R)-lipoate</name>
        <dbReference type="ChEBI" id="CHEBI:83088"/>
    </cofactor>
    <text evidence="3">Binds 1 lipoyl cofactor covalently.</text>
</comment>
<feature type="region of interest" description="Disordered" evidence="5">
    <location>
        <begin position="143"/>
        <end position="172"/>
    </location>
</feature>
<keyword evidence="8" id="KW-1185">Reference proteome</keyword>
<dbReference type="GO" id="GO:0005960">
    <property type="term" value="C:glycine cleavage complex"/>
    <property type="evidence" value="ECO:0007669"/>
    <property type="project" value="InterPro"/>
</dbReference>
<dbReference type="InterPro" id="IPR002930">
    <property type="entry name" value="GCV_H"/>
</dbReference>
<comment type="subunit">
    <text evidence="3">The glycine cleavage system is composed of four proteins: P, T, L and H.</text>
</comment>
<comment type="similarity">
    <text evidence="1 3">Belongs to the GcvH family.</text>
</comment>
<protein>
    <recommendedName>
        <fullName evidence="3">Glycine cleavage system H protein</fullName>
    </recommendedName>
</protein>
<dbReference type="NCBIfam" id="TIGR00527">
    <property type="entry name" value="gcvH"/>
    <property type="match status" value="1"/>
</dbReference>
<keyword evidence="2 3" id="KW-0450">Lipoyl</keyword>
<evidence type="ECO:0000256" key="2">
    <source>
        <dbReference type="ARBA" id="ARBA00022823"/>
    </source>
</evidence>
<dbReference type="GO" id="GO:0019464">
    <property type="term" value="P:glycine decarboxylation via glycine cleavage system"/>
    <property type="evidence" value="ECO:0007669"/>
    <property type="project" value="UniProtKB-UniRule"/>
</dbReference>
<dbReference type="NCBIfam" id="NF002270">
    <property type="entry name" value="PRK01202.1"/>
    <property type="match status" value="1"/>
</dbReference>
<evidence type="ECO:0000256" key="1">
    <source>
        <dbReference type="ARBA" id="ARBA00009249"/>
    </source>
</evidence>
<dbReference type="EMBL" id="LT670846">
    <property type="protein sequence ID" value="SHK54516.1"/>
    <property type="molecule type" value="Genomic_DNA"/>
</dbReference>
<evidence type="ECO:0000256" key="3">
    <source>
        <dbReference type="HAMAP-Rule" id="MF_00272"/>
    </source>
</evidence>
<accession>A0A1M6TCG6</accession>
<feature type="modified residue" description="N6-lipoyllysine" evidence="3 4">
    <location>
        <position position="71"/>
    </location>
</feature>
<dbReference type="PANTHER" id="PTHR11715:SF3">
    <property type="entry name" value="GLYCINE CLEAVAGE SYSTEM H PROTEIN-RELATED"/>
    <property type="match status" value="1"/>
</dbReference>
<dbReference type="InterPro" id="IPR000089">
    <property type="entry name" value="Biotin_lipoyl"/>
</dbReference>
<comment type="function">
    <text evidence="3">The glycine cleavage system catalyzes the degradation of glycine. The H protein shuttles the methylamine group of glycine from the P protein to the T protein.</text>
</comment>
<evidence type="ECO:0000259" key="6">
    <source>
        <dbReference type="PROSITE" id="PS50968"/>
    </source>
</evidence>
<dbReference type="RefSeq" id="WP_079654482.1">
    <property type="nucleotide sequence ID" value="NZ_LT670846.1"/>
</dbReference>
<proteinExistence type="inferred from homology"/>
<dbReference type="InterPro" id="IPR017453">
    <property type="entry name" value="GCV_H_sub"/>
</dbReference>
<dbReference type="Gene3D" id="2.40.50.100">
    <property type="match status" value="1"/>
</dbReference>
<feature type="domain" description="Lipoyl-binding" evidence="6">
    <location>
        <begin position="30"/>
        <end position="112"/>
    </location>
</feature>
<dbReference type="PANTHER" id="PTHR11715">
    <property type="entry name" value="GLYCINE CLEAVAGE SYSTEM H PROTEIN"/>
    <property type="match status" value="1"/>
</dbReference>
<dbReference type="HAMAP" id="MF_00272">
    <property type="entry name" value="GcvH"/>
    <property type="match status" value="1"/>
</dbReference>
<sequence length="172" mass="19524">MDEITVGKYIVLKDRYYTKEHEWVLVKGKKAWVGITDYAQKELGDIVYVDLPEKDSHYEAGDVLVNLESVKNVAPVYAPVSGTVVEVNSQLQDEPQLVNESPYEDGWLVVLEMDDPAELEDLLTAEDYAQMLADIIKEERVESISIGTPPEESFEESLDALPEDIPYEDKER</sequence>
<dbReference type="GO" id="GO:0009249">
    <property type="term" value="P:protein lipoylation"/>
    <property type="evidence" value="ECO:0007669"/>
    <property type="project" value="TreeGrafter"/>
</dbReference>
<dbReference type="CDD" id="cd06848">
    <property type="entry name" value="GCS_H"/>
    <property type="match status" value="1"/>
</dbReference>
<evidence type="ECO:0000256" key="4">
    <source>
        <dbReference type="PIRSR" id="PIRSR617453-50"/>
    </source>
</evidence>
<dbReference type="InterPro" id="IPR033753">
    <property type="entry name" value="GCV_H/Fam206"/>
</dbReference>
<dbReference type="Pfam" id="PF01597">
    <property type="entry name" value="GCV_H"/>
    <property type="match status" value="1"/>
</dbReference>
<dbReference type="AlphaFoldDB" id="A0A1M6TCG6"/>
<feature type="compositionally biased region" description="Acidic residues" evidence="5">
    <location>
        <begin position="152"/>
        <end position="166"/>
    </location>
</feature>
<dbReference type="GO" id="GO:0005829">
    <property type="term" value="C:cytosol"/>
    <property type="evidence" value="ECO:0007669"/>
    <property type="project" value="TreeGrafter"/>
</dbReference>
<dbReference type="OrthoDB" id="9796712at2"/>
<dbReference type="PROSITE" id="PS50968">
    <property type="entry name" value="BIOTINYL_LIPOYL"/>
    <property type="match status" value="1"/>
</dbReference>
<evidence type="ECO:0000313" key="8">
    <source>
        <dbReference type="Proteomes" id="UP000189810"/>
    </source>
</evidence>
<dbReference type="Proteomes" id="UP000189810">
    <property type="component" value="Chromosome I"/>
</dbReference>
<dbReference type="InterPro" id="IPR011053">
    <property type="entry name" value="Single_hybrid_motif"/>
</dbReference>
<gene>
    <name evidence="3" type="primary">gcvH</name>
    <name evidence="7" type="ORF">SAMN05444391_1391</name>
</gene>